<keyword evidence="3" id="KW-1185">Reference proteome</keyword>
<evidence type="ECO:0000256" key="1">
    <source>
        <dbReference type="SAM" id="SignalP"/>
    </source>
</evidence>
<feature type="signal peptide" evidence="1">
    <location>
        <begin position="1"/>
        <end position="25"/>
    </location>
</feature>
<sequence length="77" mass="8444">MARKVFEEMLVVVVVLLCFFDSVQVYGDAGTATSYDPPYQQSAHCPGYDHDRLPGNGLFAAAGNAESNLVNIKHIRK</sequence>
<organism evidence="2 3">
    <name type="scientific">Canna indica</name>
    <name type="common">Indian-shot</name>
    <dbReference type="NCBI Taxonomy" id="4628"/>
    <lineage>
        <taxon>Eukaryota</taxon>
        <taxon>Viridiplantae</taxon>
        <taxon>Streptophyta</taxon>
        <taxon>Embryophyta</taxon>
        <taxon>Tracheophyta</taxon>
        <taxon>Spermatophyta</taxon>
        <taxon>Magnoliopsida</taxon>
        <taxon>Liliopsida</taxon>
        <taxon>Zingiberales</taxon>
        <taxon>Cannaceae</taxon>
        <taxon>Canna</taxon>
    </lineage>
</organism>
<dbReference type="Proteomes" id="UP001327560">
    <property type="component" value="Chromosome 5"/>
</dbReference>
<gene>
    <name evidence="2" type="ORF">Cni_G17969</name>
</gene>
<keyword evidence="1" id="KW-0732">Signal</keyword>
<name>A0AAQ3QDZ5_9LILI</name>
<protein>
    <submittedName>
        <fullName evidence="2">EG45-like domain containing protein</fullName>
    </submittedName>
</protein>
<dbReference type="EMBL" id="CP136894">
    <property type="protein sequence ID" value="WOL09216.1"/>
    <property type="molecule type" value="Genomic_DNA"/>
</dbReference>
<dbReference type="AlphaFoldDB" id="A0AAQ3QDZ5"/>
<feature type="chain" id="PRO_5043030633" evidence="1">
    <location>
        <begin position="26"/>
        <end position="77"/>
    </location>
</feature>
<proteinExistence type="predicted"/>
<evidence type="ECO:0000313" key="2">
    <source>
        <dbReference type="EMBL" id="WOL09216.1"/>
    </source>
</evidence>
<accession>A0AAQ3QDZ5</accession>
<evidence type="ECO:0000313" key="3">
    <source>
        <dbReference type="Proteomes" id="UP001327560"/>
    </source>
</evidence>
<reference evidence="2 3" key="1">
    <citation type="submission" date="2023-10" db="EMBL/GenBank/DDBJ databases">
        <title>Chromosome-scale genome assembly provides insights into flower coloration mechanisms of Canna indica.</title>
        <authorList>
            <person name="Li C."/>
        </authorList>
    </citation>
    <scope>NUCLEOTIDE SEQUENCE [LARGE SCALE GENOMIC DNA]</scope>
    <source>
        <tissue evidence="2">Flower</tissue>
    </source>
</reference>